<evidence type="ECO:0000256" key="6">
    <source>
        <dbReference type="ARBA" id="ARBA00022840"/>
    </source>
</evidence>
<dbReference type="GO" id="GO:0005524">
    <property type="term" value="F:ATP binding"/>
    <property type="evidence" value="ECO:0007669"/>
    <property type="project" value="UniProtKB-UniRule"/>
</dbReference>
<feature type="binding site" evidence="7">
    <location>
        <position position="134"/>
    </location>
    <ligand>
        <name>ATP</name>
        <dbReference type="ChEBI" id="CHEBI:30616"/>
    </ligand>
</feature>
<dbReference type="PROSITE" id="PS00107">
    <property type="entry name" value="PROTEIN_KINASE_ATP"/>
    <property type="match status" value="1"/>
</dbReference>
<dbReference type="Proteomes" id="UP001201812">
    <property type="component" value="Unassembled WGS sequence"/>
</dbReference>
<proteinExistence type="predicted"/>
<keyword evidence="10" id="KW-1185">Reference proteome</keyword>
<evidence type="ECO:0000313" key="10">
    <source>
        <dbReference type="Proteomes" id="UP001201812"/>
    </source>
</evidence>
<sequence length="574" mass="65567">MSGLQVESTIHVDIYFAVTSTSPRTFLWVKTRFRKKLSGETLNKFVLMNHLINQHRHENNIIVGQVVSCRKTDGVPGISTPDHVSIDYARGYDDTIQPNAKLADFEIIRELGHGNFGNVSLVKYKLTQEVYAMKEIKRMANKHNVATCDWEKYVKELRIMRGMESPYIVKLHFYFFDNDAKTCAMYLVMQAFEAGDLLKMINKTGGLMNRDSALRFIAANMVLAIDYLHKRKVAHRDIKPANFLVGEDGYLALGDFGLSVLLRESCTSEQRCGTIGYMAPEIMSNRLYNQTVDWWSLGVTLYRIAKNTELFRGITIEELRDNVVNQPIAMPDAMAPDMKSFLLALLNRDPTQRLGAKGSEEVKKHPFFEGMDWAELEKKLISAPLLPRFKPNGKLENYYTIDQLMHDPTFTFSFYPPVSWTYHNNQPLPGRTDVIPVYPKQWSNQADAEQKMKGDMKSAVIDSLQKSGLSSSGLKVTLSDYTPEDVPILDVDTTNQPGSYKAEYGRLVYRRTGSGGTTRTLCIKNMAVQVSIQFRASRTQWENFASYLYDHLKRNYKIRFKPLTEIALVIDSRQ</sequence>
<dbReference type="InterPro" id="IPR011009">
    <property type="entry name" value="Kinase-like_dom_sf"/>
</dbReference>
<organism evidence="9 10">
    <name type="scientific">Ditylenchus destructor</name>
    <dbReference type="NCBI Taxonomy" id="166010"/>
    <lineage>
        <taxon>Eukaryota</taxon>
        <taxon>Metazoa</taxon>
        <taxon>Ecdysozoa</taxon>
        <taxon>Nematoda</taxon>
        <taxon>Chromadorea</taxon>
        <taxon>Rhabditida</taxon>
        <taxon>Tylenchina</taxon>
        <taxon>Tylenchomorpha</taxon>
        <taxon>Sphaerularioidea</taxon>
        <taxon>Anguinidae</taxon>
        <taxon>Anguininae</taxon>
        <taxon>Ditylenchus</taxon>
    </lineage>
</organism>
<evidence type="ECO:0000256" key="7">
    <source>
        <dbReference type="PROSITE-ProRule" id="PRU10141"/>
    </source>
</evidence>
<name>A0AAD4MHC8_9BILA</name>
<dbReference type="PANTHER" id="PTHR24351">
    <property type="entry name" value="RIBOSOMAL PROTEIN S6 KINASE"/>
    <property type="match status" value="1"/>
</dbReference>
<dbReference type="InterPro" id="IPR000719">
    <property type="entry name" value="Prot_kinase_dom"/>
</dbReference>
<dbReference type="EMBL" id="JAKKPZ010000563">
    <property type="protein sequence ID" value="KAI1693983.1"/>
    <property type="molecule type" value="Genomic_DNA"/>
</dbReference>
<keyword evidence="5 9" id="KW-0418">Kinase</keyword>
<dbReference type="AlphaFoldDB" id="A0AAD4MHC8"/>
<dbReference type="Pfam" id="PF00069">
    <property type="entry name" value="Pkinase"/>
    <property type="match status" value="1"/>
</dbReference>
<keyword evidence="3" id="KW-0808">Transferase</keyword>
<dbReference type="PROSITE" id="PS50011">
    <property type="entry name" value="PROTEIN_KINASE_DOM"/>
    <property type="match status" value="1"/>
</dbReference>
<evidence type="ECO:0000313" key="9">
    <source>
        <dbReference type="EMBL" id="KAI1693983.1"/>
    </source>
</evidence>
<dbReference type="SMART" id="SM00220">
    <property type="entry name" value="S_TKc"/>
    <property type="match status" value="1"/>
</dbReference>
<dbReference type="InterPro" id="IPR008271">
    <property type="entry name" value="Ser/Thr_kinase_AS"/>
</dbReference>
<feature type="domain" description="Protein kinase" evidence="8">
    <location>
        <begin position="105"/>
        <end position="368"/>
    </location>
</feature>
<keyword evidence="6 7" id="KW-0067">ATP-binding</keyword>
<dbReference type="SUPFAM" id="SSF56112">
    <property type="entry name" value="Protein kinase-like (PK-like)"/>
    <property type="match status" value="1"/>
</dbReference>
<evidence type="ECO:0000259" key="8">
    <source>
        <dbReference type="PROSITE" id="PS50011"/>
    </source>
</evidence>
<evidence type="ECO:0000256" key="1">
    <source>
        <dbReference type="ARBA" id="ARBA00022527"/>
    </source>
</evidence>
<keyword evidence="2" id="KW-0597">Phosphoprotein</keyword>
<evidence type="ECO:0000256" key="4">
    <source>
        <dbReference type="ARBA" id="ARBA00022741"/>
    </source>
</evidence>
<evidence type="ECO:0000256" key="3">
    <source>
        <dbReference type="ARBA" id="ARBA00022679"/>
    </source>
</evidence>
<dbReference type="Gene3D" id="1.10.510.10">
    <property type="entry name" value="Transferase(Phosphotransferase) domain 1"/>
    <property type="match status" value="1"/>
</dbReference>
<gene>
    <name evidence="9" type="ORF">DdX_20351</name>
</gene>
<keyword evidence="1" id="KW-0723">Serine/threonine-protein kinase</keyword>
<comment type="caution">
    <text evidence="9">The sequence shown here is derived from an EMBL/GenBank/DDBJ whole genome shotgun (WGS) entry which is preliminary data.</text>
</comment>
<evidence type="ECO:0000256" key="5">
    <source>
        <dbReference type="ARBA" id="ARBA00022777"/>
    </source>
</evidence>
<accession>A0AAD4MHC8</accession>
<dbReference type="CDD" id="cd05123">
    <property type="entry name" value="STKc_AGC"/>
    <property type="match status" value="1"/>
</dbReference>
<reference evidence="9" key="1">
    <citation type="submission" date="2022-01" db="EMBL/GenBank/DDBJ databases">
        <title>Genome Sequence Resource for Two Populations of Ditylenchus destructor, the Migratory Endoparasitic Phytonematode.</title>
        <authorList>
            <person name="Zhang H."/>
            <person name="Lin R."/>
            <person name="Xie B."/>
        </authorList>
    </citation>
    <scope>NUCLEOTIDE SEQUENCE</scope>
    <source>
        <strain evidence="9">BazhouSP</strain>
    </source>
</reference>
<dbReference type="GO" id="GO:0004674">
    <property type="term" value="F:protein serine/threonine kinase activity"/>
    <property type="evidence" value="ECO:0007669"/>
    <property type="project" value="UniProtKB-KW"/>
</dbReference>
<dbReference type="Gene3D" id="3.30.200.20">
    <property type="entry name" value="Phosphorylase Kinase, domain 1"/>
    <property type="match status" value="1"/>
</dbReference>
<dbReference type="InterPro" id="IPR017441">
    <property type="entry name" value="Protein_kinase_ATP_BS"/>
</dbReference>
<keyword evidence="4 7" id="KW-0547">Nucleotide-binding</keyword>
<dbReference type="InterPro" id="IPR045270">
    <property type="entry name" value="STKc_AGC"/>
</dbReference>
<evidence type="ECO:0000256" key="2">
    <source>
        <dbReference type="ARBA" id="ARBA00022553"/>
    </source>
</evidence>
<dbReference type="PROSITE" id="PS00108">
    <property type="entry name" value="PROTEIN_KINASE_ST"/>
    <property type="match status" value="1"/>
</dbReference>
<protein>
    <submittedName>
        <fullName evidence="9">Protein kinase domain-containing protein</fullName>
    </submittedName>
</protein>